<dbReference type="AlphaFoldDB" id="A0A9N8MH64"/>
<evidence type="ECO:0000313" key="2">
    <source>
        <dbReference type="Proteomes" id="UP000662618"/>
    </source>
</evidence>
<evidence type="ECO:0000313" key="1">
    <source>
        <dbReference type="EMBL" id="CAD7811894.1"/>
    </source>
</evidence>
<sequence>MNYLSKILNFFYTSPKDRHLWNIRVGEKYHYVHEILNNYDLLGENILKIQDFFQSYRLVESTPSKLVYEIKSNKKGRYMLVLYFCDHKISKVIYTFLSNEKKNFV</sequence>
<accession>A0A9N8MH64</accession>
<keyword evidence="2" id="KW-1185">Reference proteome</keyword>
<dbReference type="EMBL" id="CAJIMS010000001">
    <property type="protein sequence ID" value="CAD7811894.1"/>
    <property type="molecule type" value="Genomic_DNA"/>
</dbReference>
<proteinExistence type="predicted"/>
<name>A0A9N8MH64_9FLAO</name>
<gene>
    <name evidence="1" type="ORF">CHRY9390_02433</name>
</gene>
<comment type="caution">
    <text evidence="1">The sequence shown here is derived from an EMBL/GenBank/DDBJ whole genome shotgun (WGS) entry which is preliminary data.</text>
</comment>
<protein>
    <submittedName>
        <fullName evidence="1">Uncharacterized protein</fullName>
    </submittedName>
</protein>
<organism evidence="1 2">
    <name type="scientific">Chryseobacterium aquaeductus</name>
    <dbReference type="NCBI Taxonomy" id="2675056"/>
    <lineage>
        <taxon>Bacteria</taxon>
        <taxon>Pseudomonadati</taxon>
        <taxon>Bacteroidota</taxon>
        <taxon>Flavobacteriia</taxon>
        <taxon>Flavobacteriales</taxon>
        <taxon>Weeksellaceae</taxon>
        <taxon>Chryseobacterium group</taxon>
        <taxon>Chryseobacterium</taxon>
    </lineage>
</organism>
<reference evidence="1" key="1">
    <citation type="submission" date="2020-12" db="EMBL/GenBank/DDBJ databases">
        <authorList>
            <person name="Rodrigo-Torres L."/>
            <person name="Arahal R. D."/>
            <person name="Lucena T."/>
        </authorList>
    </citation>
    <scope>NUCLEOTIDE SEQUENCE</scope>
    <source>
        <strain evidence="1">CECT 9390</strain>
    </source>
</reference>
<dbReference type="Proteomes" id="UP000662618">
    <property type="component" value="Unassembled WGS sequence"/>
</dbReference>